<evidence type="ECO:0000313" key="2">
    <source>
        <dbReference type="Proteomes" id="UP000325576"/>
    </source>
</evidence>
<reference evidence="1 2" key="1">
    <citation type="journal article" date="2017" name="Poromechanics V (2013)">
        <title>Genomic Characterization of the Arsenic-Tolerant Actinobacterium, &lt;i&gt;Rhodococcus erythropolis&lt;/i&gt; S43.</title>
        <authorList>
            <person name="Retamal-Morales G."/>
            <person name="Mehnert M."/>
            <person name="Schwabe R."/>
            <person name="Tischler D."/>
            <person name="Schloemann M."/>
            <person name="Levican G.J."/>
        </authorList>
    </citation>
    <scope>NUCLEOTIDE SEQUENCE [LARGE SCALE GENOMIC DNA]</scope>
    <source>
        <strain evidence="1 2">S43</strain>
    </source>
</reference>
<dbReference type="Proteomes" id="UP000325576">
    <property type="component" value="Unassembled WGS sequence"/>
</dbReference>
<dbReference type="EMBL" id="MRBO01000620">
    <property type="protein sequence ID" value="KAB2582902.1"/>
    <property type="molecule type" value="Genomic_DNA"/>
</dbReference>
<accession>A0A0C3A8S2</accession>
<dbReference type="AlphaFoldDB" id="A0A0C3A8S2"/>
<gene>
    <name evidence="1" type="ORF">BS297_23320</name>
</gene>
<sequence>MTLQAEAVTTIEKLVEDAHEMASAVDDLREENPALATIMLVSLNAYLEHIQFRISQAVQHSP</sequence>
<proteinExistence type="predicted"/>
<comment type="caution">
    <text evidence="1">The sequence shown here is derived from an EMBL/GenBank/DDBJ whole genome shotgun (WGS) entry which is preliminary data.</text>
</comment>
<organism evidence="1 2">
    <name type="scientific">Rhodococcus erythropolis</name>
    <name type="common">Arthrobacter picolinophilus</name>
    <dbReference type="NCBI Taxonomy" id="1833"/>
    <lineage>
        <taxon>Bacteria</taxon>
        <taxon>Bacillati</taxon>
        <taxon>Actinomycetota</taxon>
        <taxon>Actinomycetes</taxon>
        <taxon>Mycobacteriales</taxon>
        <taxon>Nocardiaceae</taxon>
        <taxon>Rhodococcus</taxon>
        <taxon>Rhodococcus erythropolis group</taxon>
    </lineage>
</organism>
<evidence type="ECO:0000313" key="1">
    <source>
        <dbReference type="EMBL" id="KAB2582902.1"/>
    </source>
</evidence>
<name>A0A0C3A8S2_RHOER</name>
<protein>
    <submittedName>
        <fullName evidence="1">Uncharacterized protein</fullName>
    </submittedName>
</protein>